<evidence type="ECO:0000313" key="2">
    <source>
        <dbReference type="EMBL" id="KUM48598.1"/>
    </source>
</evidence>
<gene>
    <name evidence="2" type="ORF">ABT39_MTgene4613</name>
</gene>
<reference evidence="2" key="1">
    <citation type="journal article" date="2015" name="Genome Biol. Evol.">
        <title>Organellar Genomes of White Spruce (Picea glauca): Assembly and Annotation.</title>
        <authorList>
            <person name="Jackman S.D."/>
            <person name="Warren R.L."/>
            <person name="Gibb E.A."/>
            <person name="Vandervalk B.P."/>
            <person name="Mohamadi H."/>
            <person name="Chu J."/>
            <person name="Raymond A."/>
            <person name="Pleasance S."/>
            <person name="Coope R."/>
            <person name="Wildung M.R."/>
            <person name="Ritland C.E."/>
            <person name="Bousquet J."/>
            <person name="Jones S.J."/>
            <person name="Bohlmann J."/>
            <person name="Birol I."/>
        </authorList>
    </citation>
    <scope>NUCLEOTIDE SEQUENCE [LARGE SCALE GENOMIC DNA]</scope>
    <source>
        <tissue evidence="2">Flushing bud</tissue>
    </source>
</reference>
<geneLocation type="mitochondrion" evidence="2"/>
<protein>
    <submittedName>
        <fullName evidence="2">Uncharacterized protein</fullName>
    </submittedName>
</protein>
<name>A0A101M0E9_PICGL</name>
<accession>A0A101M0E9</accession>
<dbReference type="AlphaFoldDB" id="A0A101M0E9"/>
<dbReference type="EMBL" id="LKAM01000005">
    <property type="protein sequence ID" value="KUM48598.1"/>
    <property type="molecule type" value="Genomic_DNA"/>
</dbReference>
<feature type="chain" id="PRO_5007100194" evidence="1">
    <location>
        <begin position="20"/>
        <end position="40"/>
    </location>
</feature>
<evidence type="ECO:0000256" key="1">
    <source>
        <dbReference type="SAM" id="SignalP"/>
    </source>
</evidence>
<keyword evidence="1" id="KW-0732">Signal</keyword>
<feature type="signal peptide" evidence="1">
    <location>
        <begin position="1"/>
        <end position="19"/>
    </location>
</feature>
<proteinExistence type="predicted"/>
<organism evidence="2">
    <name type="scientific">Picea glauca</name>
    <name type="common">White spruce</name>
    <name type="synonym">Pinus glauca</name>
    <dbReference type="NCBI Taxonomy" id="3330"/>
    <lineage>
        <taxon>Eukaryota</taxon>
        <taxon>Viridiplantae</taxon>
        <taxon>Streptophyta</taxon>
        <taxon>Embryophyta</taxon>
        <taxon>Tracheophyta</taxon>
        <taxon>Spermatophyta</taxon>
        <taxon>Pinopsida</taxon>
        <taxon>Pinidae</taxon>
        <taxon>Conifers I</taxon>
        <taxon>Pinales</taxon>
        <taxon>Pinaceae</taxon>
        <taxon>Picea</taxon>
    </lineage>
</organism>
<comment type="caution">
    <text evidence="2">The sequence shown here is derived from an EMBL/GenBank/DDBJ whole genome shotgun (WGS) entry which is preliminary data.</text>
</comment>
<sequence>MRSVCRLGFLFLILFQRKGDNLRTMDKVNVSMASLVLPYC</sequence>
<keyword evidence="2" id="KW-0496">Mitochondrion</keyword>